<dbReference type="RefSeq" id="WP_188658723.1">
    <property type="nucleotide sequence ID" value="NZ_BMIH01000003.1"/>
</dbReference>
<evidence type="ECO:0000313" key="1">
    <source>
        <dbReference type="EMBL" id="GGB31323.1"/>
    </source>
</evidence>
<proteinExistence type="predicted"/>
<keyword evidence="2" id="KW-1185">Reference proteome</keyword>
<dbReference type="InterPro" id="IPR008949">
    <property type="entry name" value="Isoprenoid_synthase_dom_sf"/>
</dbReference>
<dbReference type="Proteomes" id="UP000623067">
    <property type="component" value="Unassembled WGS sequence"/>
</dbReference>
<dbReference type="InterPro" id="IPR002060">
    <property type="entry name" value="Squ/phyt_synthse"/>
</dbReference>
<evidence type="ECO:0000313" key="2">
    <source>
        <dbReference type="Proteomes" id="UP000623067"/>
    </source>
</evidence>
<accession>A0A916WTH5</accession>
<dbReference type="AlphaFoldDB" id="A0A916WTH5"/>
<dbReference type="Pfam" id="PF00494">
    <property type="entry name" value="SQS_PSY"/>
    <property type="match status" value="1"/>
</dbReference>
<evidence type="ECO:0008006" key="3">
    <source>
        <dbReference type="Google" id="ProtNLM"/>
    </source>
</evidence>
<dbReference type="SUPFAM" id="SSF48576">
    <property type="entry name" value="Terpenoid synthases"/>
    <property type="match status" value="1"/>
</dbReference>
<comment type="caution">
    <text evidence="1">The sequence shown here is derived from an EMBL/GenBank/DDBJ whole genome shotgun (WGS) entry which is preliminary data.</text>
</comment>
<reference evidence="1" key="2">
    <citation type="submission" date="2020-09" db="EMBL/GenBank/DDBJ databases">
        <authorList>
            <person name="Sun Q."/>
            <person name="Zhou Y."/>
        </authorList>
    </citation>
    <scope>NUCLEOTIDE SEQUENCE</scope>
    <source>
        <strain evidence="1">CGMCC 1.15330</strain>
    </source>
</reference>
<gene>
    <name evidence="1" type="ORF">GCM10011380_20860</name>
</gene>
<protein>
    <recommendedName>
        <fullName evidence="3">Phytoene synthase</fullName>
    </recommendedName>
</protein>
<dbReference type="Gene3D" id="1.10.600.10">
    <property type="entry name" value="Farnesyl Diphosphate Synthase"/>
    <property type="match status" value="1"/>
</dbReference>
<sequence>MSVNIPYADPDQALAPPVLLALSYAPREAREGLAALLALDGKLGGIVRASREPMVGQMRLTWWHDALTRLDSAGPPAEPVLQAIAEHVLPAGVTGGSLASIIDGWEILLEGDTLSEAELATYANARGGRLFAAMALLCRATGADPVAGAGEGWALADLARHVSDPVIAEHASRLAEERLDQALAVRWSRRGRVLGALALLARRPAGGPALLGRLIWHRLSGY</sequence>
<dbReference type="EMBL" id="BMIH01000003">
    <property type="protein sequence ID" value="GGB31323.1"/>
    <property type="molecule type" value="Genomic_DNA"/>
</dbReference>
<organism evidence="1 2">
    <name type="scientific">Sphingomonas metalli</name>
    <dbReference type="NCBI Taxonomy" id="1779358"/>
    <lineage>
        <taxon>Bacteria</taxon>
        <taxon>Pseudomonadati</taxon>
        <taxon>Pseudomonadota</taxon>
        <taxon>Alphaproteobacteria</taxon>
        <taxon>Sphingomonadales</taxon>
        <taxon>Sphingomonadaceae</taxon>
        <taxon>Sphingomonas</taxon>
    </lineage>
</organism>
<name>A0A916WTH5_9SPHN</name>
<reference evidence="1" key="1">
    <citation type="journal article" date="2014" name="Int. J. Syst. Evol. Microbiol.">
        <title>Complete genome sequence of Corynebacterium casei LMG S-19264T (=DSM 44701T), isolated from a smear-ripened cheese.</title>
        <authorList>
            <consortium name="US DOE Joint Genome Institute (JGI-PGF)"/>
            <person name="Walter F."/>
            <person name="Albersmeier A."/>
            <person name="Kalinowski J."/>
            <person name="Ruckert C."/>
        </authorList>
    </citation>
    <scope>NUCLEOTIDE SEQUENCE</scope>
    <source>
        <strain evidence="1">CGMCC 1.15330</strain>
    </source>
</reference>